<comment type="function">
    <text evidence="1 3">In the hair cortex, hair keratin intermediate filaments are embedded in an interfilamentous matrix, consisting of hair keratin-associated proteins (KRTAP), which are essential for the formation of a rigid and resistant hair shaft through their extensive disulfide bond cross-linking with abundant cysteine residues of hair keratins. The matrix proteins include the high-sulfur and high-glycine-tyrosine keratins.</text>
</comment>
<dbReference type="AlphaFoldDB" id="L9KA85"/>
<dbReference type="GO" id="GO:0045095">
    <property type="term" value="C:keratin filament"/>
    <property type="evidence" value="ECO:0007669"/>
    <property type="project" value="UniProtKB-UniRule"/>
</dbReference>
<dbReference type="EMBL" id="KB320895">
    <property type="protein sequence ID" value="ELW59439.1"/>
    <property type="molecule type" value="Genomic_DNA"/>
</dbReference>
<keyword evidence="2 3" id="KW-0416">Keratin</keyword>
<keyword evidence="5" id="KW-1185">Reference proteome</keyword>
<comment type="subunit">
    <text evidence="3">Interacts with hair keratins.</text>
</comment>
<evidence type="ECO:0000256" key="1">
    <source>
        <dbReference type="ARBA" id="ARBA00003327"/>
    </source>
</evidence>
<proteinExistence type="inferred from homology"/>
<reference evidence="5" key="2">
    <citation type="journal article" date="2013" name="Nat. Commun.">
        <title>Genome of the Chinese tree shrew.</title>
        <authorList>
            <person name="Fan Y."/>
            <person name="Huang Z.Y."/>
            <person name="Cao C.C."/>
            <person name="Chen C.S."/>
            <person name="Chen Y.X."/>
            <person name="Fan D.D."/>
            <person name="He J."/>
            <person name="Hou H.L."/>
            <person name="Hu L."/>
            <person name="Hu X.T."/>
            <person name="Jiang X.T."/>
            <person name="Lai R."/>
            <person name="Lang Y.S."/>
            <person name="Liang B."/>
            <person name="Liao S.G."/>
            <person name="Mu D."/>
            <person name="Ma Y.Y."/>
            <person name="Niu Y.Y."/>
            <person name="Sun X.Q."/>
            <person name="Xia J.Q."/>
            <person name="Xiao J."/>
            <person name="Xiong Z.Q."/>
            <person name="Xu L."/>
            <person name="Yang L."/>
            <person name="Zhang Y."/>
            <person name="Zhao W."/>
            <person name="Zhao X.D."/>
            <person name="Zheng Y.T."/>
            <person name="Zhou J.M."/>
            <person name="Zhu Y.B."/>
            <person name="Zhang G.J."/>
            <person name="Wang J."/>
            <person name="Yao Y.G."/>
        </authorList>
    </citation>
    <scope>NUCLEOTIDE SEQUENCE [LARGE SCALE GENOMIC DNA]</scope>
</reference>
<gene>
    <name evidence="4" type="ORF">TREES_T100012073</name>
</gene>
<evidence type="ECO:0000313" key="4">
    <source>
        <dbReference type="EMBL" id="ELW59439.1"/>
    </source>
</evidence>
<evidence type="ECO:0000313" key="5">
    <source>
        <dbReference type="Proteomes" id="UP000011518"/>
    </source>
</evidence>
<dbReference type="STRING" id="246437.L9KA85"/>
<dbReference type="Pfam" id="PF05287">
    <property type="entry name" value="PMG"/>
    <property type="match status" value="1"/>
</dbReference>
<dbReference type="InParanoid" id="L9KA85"/>
<accession>L9KA85</accession>
<evidence type="ECO:0000256" key="2">
    <source>
        <dbReference type="ARBA" id="ARBA00022744"/>
    </source>
</evidence>
<dbReference type="OrthoDB" id="9835168at2759"/>
<dbReference type="eggNOG" id="ENOG502STG2">
    <property type="taxonomic scope" value="Eukaryota"/>
</dbReference>
<evidence type="ECO:0000256" key="3">
    <source>
        <dbReference type="RuleBase" id="RU369044"/>
    </source>
</evidence>
<protein>
    <recommendedName>
        <fullName evidence="3">Keratin-associated protein</fullName>
    </recommendedName>
</protein>
<organism evidence="4 5">
    <name type="scientific">Tupaia chinensis</name>
    <name type="common">Chinese tree shrew</name>
    <name type="synonym">Tupaia belangeri chinensis</name>
    <dbReference type="NCBI Taxonomy" id="246437"/>
    <lineage>
        <taxon>Eukaryota</taxon>
        <taxon>Metazoa</taxon>
        <taxon>Chordata</taxon>
        <taxon>Craniata</taxon>
        <taxon>Vertebrata</taxon>
        <taxon>Euteleostomi</taxon>
        <taxon>Mammalia</taxon>
        <taxon>Eutheria</taxon>
        <taxon>Euarchontoglires</taxon>
        <taxon>Scandentia</taxon>
        <taxon>Tupaiidae</taxon>
        <taxon>Tupaia</taxon>
    </lineage>
</organism>
<comment type="similarity">
    <text evidence="3">Belongs to the PMG family.</text>
</comment>
<dbReference type="InterPro" id="IPR007951">
    <property type="entry name" value="KRTAP_PMG"/>
</dbReference>
<dbReference type="GO" id="GO:0005829">
    <property type="term" value="C:cytosol"/>
    <property type="evidence" value="ECO:0007669"/>
    <property type="project" value="UniProtKB-ARBA"/>
</dbReference>
<dbReference type="Proteomes" id="UP000011518">
    <property type="component" value="Unassembled WGS sequence"/>
</dbReference>
<sequence length="157" mass="17189">MPYNCCSVNYSSRSTGGYLRSSNGSSHPSNLVYSAGFCSPSTCQLGSSLYRGCRENCCEPTCCQSSCVVWNPYKTSCYRLKNLGFYSPCQATYTGSLGYGSRSCYSLGCGTNCFRSLGHGASSFPSLSYGCGLCHPTYFPSRSFYSPRPFWRSGFCY</sequence>
<name>L9KA85_TUPCH</name>
<reference evidence="5" key="1">
    <citation type="submission" date="2012-07" db="EMBL/GenBank/DDBJ databases">
        <title>Genome of the Chinese tree shrew, a rising model animal genetically related to primates.</title>
        <authorList>
            <person name="Zhang G."/>
            <person name="Fan Y."/>
            <person name="Yao Y."/>
            <person name="Huang Z."/>
        </authorList>
    </citation>
    <scope>NUCLEOTIDE SEQUENCE [LARGE SCALE GENOMIC DNA]</scope>
</reference>
<dbReference type="KEGG" id="tup:102482127"/>